<accession>A0ABT3KB37</accession>
<proteinExistence type="predicted"/>
<protein>
    <recommendedName>
        <fullName evidence="3">EF-hand domain-containing protein</fullName>
    </recommendedName>
</protein>
<evidence type="ECO:0008006" key="3">
    <source>
        <dbReference type="Google" id="ProtNLM"/>
    </source>
</evidence>
<dbReference type="RefSeq" id="WP_244949160.1">
    <property type="nucleotide sequence ID" value="NZ_JABJWD010000003.1"/>
</dbReference>
<dbReference type="Proteomes" id="UP001526337">
    <property type="component" value="Unassembled WGS sequence"/>
</dbReference>
<comment type="caution">
    <text evidence="1">The sequence shown here is derived from an EMBL/GenBank/DDBJ whole genome shotgun (WGS) entry which is preliminary data.</text>
</comment>
<dbReference type="EMBL" id="JANGSQ010000111">
    <property type="protein sequence ID" value="MCW4592237.1"/>
    <property type="molecule type" value="Genomic_DNA"/>
</dbReference>
<evidence type="ECO:0000313" key="2">
    <source>
        <dbReference type="Proteomes" id="UP001526337"/>
    </source>
</evidence>
<sequence length="176" mass="18855">MMVPMTVAMMSVMGVAQAHRLDEYLQATMIDLHRQHIDISLRLTPGREVAAAVIRQIDSNGDGVLSPDEQHAYAGRIARGLKLSLNGHSRPLRTGDAVFPSVAAMQTGDGVIGLHYEATVALAPGAYHLAYANQGQGPDAVYLVNALMPDDPAIHTGGQQRSAEQSSYALDFIVDH</sequence>
<keyword evidence="2" id="KW-1185">Reference proteome</keyword>
<name>A0ABT3KB37_9PROT</name>
<gene>
    <name evidence="1" type="ORF">NO263_16755</name>
</gene>
<reference evidence="1 2" key="1">
    <citation type="submission" date="2022-07" db="EMBL/GenBank/DDBJ databases">
        <title>Genome stability of Gluconacetobacter entanii AV429.</title>
        <authorList>
            <person name="Trcek J."/>
            <person name="Cepec E."/>
        </authorList>
    </citation>
    <scope>NUCLEOTIDE SEQUENCE [LARGE SCALE GENOMIC DNA]</scope>
    <source>
        <strain evidence="1 2">AV429_2022</strain>
    </source>
</reference>
<evidence type="ECO:0000313" key="1">
    <source>
        <dbReference type="EMBL" id="MCW4592237.1"/>
    </source>
</evidence>
<organism evidence="1 2">
    <name type="scientific">Gluconacetobacter entanii</name>
    <dbReference type="NCBI Taxonomy" id="108528"/>
    <lineage>
        <taxon>Bacteria</taxon>
        <taxon>Pseudomonadati</taxon>
        <taxon>Pseudomonadota</taxon>
        <taxon>Alphaproteobacteria</taxon>
        <taxon>Acetobacterales</taxon>
        <taxon>Acetobacteraceae</taxon>
        <taxon>Gluconacetobacter</taxon>
    </lineage>
</organism>